<sequence length="228" mass="24936">MKVVPVPVRDDNYAYLLIDDSTNEAAVVDPFDMTKVQAAADKEGVKIVANLTTHHHFDHSGGNEASSYPDAPIYGGSTRGAADKVVKDTDVFSISEQLNVNPAPSLRGIRFFLGGCGRFFEGNASDMHQALSYLGSLPDSTVVYNGHEYTKNNLAFIERIEPHSPGVLRLRELVRNAVTTGKSTIADEKEWNVFMRLSSKEVLNTIGANLDADAASIMDTLRTMKNKM</sequence>
<dbReference type="InterPro" id="IPR001279">
    <property type="entry name" value="Metallo-B-lactamas"/>
</dbReference>
<dbReference type="Gene3D" id="3.60.15.10">
    <property type="entry name" value="Ribonuclease Z/Hydroxyacylglutathione hydrolase-like"/>
    <property type="match status" value="2"/>
</dbReference>
<dbReference type="PANTHER" id="PTHR11935:SF94">
    <property type="entry name" value="TENZING NORGAY, ISOFORM C"/>
    <property type="match status" value="1"/>
</dbReference>
<evidence type="ECO:0000256" key="5">
    <source>
        <dbReference type="ARBA" id="ARBA00011917"/>
    </source>
</evidence>
<dbReference type="InterPro" id="IPR032282">
    <property type="entry name" value="HAGH_C"/>
</dbReference>
<proteinExistence type="inferred from homology"/>
<dbReference type="AlphaFoldDB" id="A0A4S4L547"/>
<comment type="similarity">
    <text evidence="4">Belongs to the metallo-beta-lactamase superfamily. Glyoxalase II family.</text>
</comment>
<evidence type="ECO:0000256" key="2">
    <source>
        <dbReference type="ARBA" id="ARBA00001947"/>
    </source>
</evidence>
<evidence type="ECO:0000256" key="6">
    <source>
        <dbReference type="ARBA" id="ARBA00022723"/>
    </source>
</evidence>
<dbReference type="CDD" id="cd07723">
    <property type="entry name" value="hydroxyacylglutathione_hydrolase_MBL-fold"/>
    <property type="match status" value="1"/>
</dbReference>
<keyword evidence="7" id="KW-0378">Hydrolase</keyword>
<accession>A0A4S4L547</accession>
<dbReference type="InterPro" id="IPR035680">
    <property type="entry name" value="Clx_II_MBL"/>
</dbReference>
<dbReference type="Pfam" id="PF00753">
    <property type="entry name" value="Lactamase_B"/>
    <property type="match status" value="1"/>
</dbReference>
<comment type="cofactor">
    <cofactor evidence="2">
        <name>Zn(2+)</name>
        <dbReference type="ChEBI" id="CHEBI:29105"/>
    </cofactor>
</comment>
<evidence type="ECO:0000256" key="3">
    <source>
        <dbReference type="ARBA" id="ARBA00004963"/>
    </source>
</evidence>
<dbReference type="InterPro" id="IPR036866">
    <property type="entry name" value="RibonucZ/Hydroxyglut_hydro"/>
</dbReference>
<evidence type="ECO:0000256" key="8">
    <source>
        <dbReference type="ARBA" id="ARBA00022833"/>
    </source>
</evidence>
<dbReference type="SMART" id="SM00849">
    <property type="entry name" value="Lactamase_B"/>
    <property type="match status" value="1"/>
</dbReference>
<comment type="catalytic activity">
    <reaction evidence="1">
        <text>an S-(2-hydroxyacyl)glutathione + H2O = a 2-hydroxy carboxylate + glutathione + H(+)</text>
        <dbReference type="Rhea" id="RHEA:21864"/>
        <dbReference type="ChEBI" id="CHEBI:15377"/>
        <dbReference type="ChEBI" id="CHEBI:15378"/>
        <dbReference type="ChEBI" id="CHEBI:57925"/>
        <dbReference type="ChEBI" id="CHEBI:58896"/>
        <dbReference type="ChEBI" id="CHEBI:71261"/>
        <dbReference type="EC" id="3.1.2.6"/>
    </reaction>
</comment>
<dbReference type="EC" id="3.1.2.6" evidence="5"/>
<dbReference type="OrthoDB" id="515692at2759"/>
<dbReference type="SUPFAM" id="SSF56281">
    <property type="entry name" value="Metallo-hydrolase/oxidoreductase"/>
    <property type="match status" value="1"/>
</dbReference>
<keyword evidence="6" id="KW-0479">Metal-binding</keyword>
<keyword evidence="8" id="KW-0862">Zinc</keyword>
<comment type="caution">
    <text evidence="11">The sequence shown here is derived from an EMBL/GenBank/DDBJ whole genome shotgun (WGS) entry which is preliminary data.</text>
</comment>
<dbReference type="GO" id="GO:0046872">
    <property type="term" value="F:metal ion binding"/>
    <property type="evidence" value="ECO:0007669"/>
    <property type="project" value="UniProtKB-KW"/>
</dbReference>
<comment type="pathway">
    <text evidence="3">Secondary metabolite metabolism; methylglyoxal degradation; (R)-lactate from methylglyoxal: step 2/2.</text>
</comment>
<dbReference type="EMBL" id="SGPK01000319">
    <property type="protein sequence ID" value="THH04690.1"/>
    <property type="molecule type" value="Genomic_DNA"/>
</dbReference>
<evidence type="ECO:0000256" key="1">
    <source>
        <dbReference type="ARBA" id="ARBA00001623"/>
    </source>
</evidence>
<gene>
    <name evidence="11" type="ORF">EW145_g5326</name>
</gene>
<evidence type="ECO:0000256" key="9">
    <source>
        <dbReference type="ARBA" id="ARBA00031044"/>
    </source>
</evidence>
<evidence type="ECO:0000259" key="10">
    <source>
        <dbReference type="SMART" id="SM00849"/>
    </source>
</evidence>
<dbReference type="Proteomes" id="UP000308199">
    <property type="component" value="Unassembled WGS sequence"/>
</dbReference>
<dbReference type="UniPathway" id="UPA00619">
    <property type="reaction ID" value="UER00676"/>
</dbReference>
<feature type="domain" description="Metallo-beta-lactamase" evidence="10">
    <location>
        <begin position="11"/>
        <end position="147"/>
    </location>
</feature>
<evidence type="ECO:0000313" key="12">
    <source>
        <dbReference type="Proteomes" id="UP000308199"/>
    </source>
</evidence>
<organism evidence="11 12">
    <name type="scientific">Phellinidium pouzarii</name>
    <dbReference type="NCBI Taxonomy" id="167371"/>
    <lineage>
        <taxon>Eukaryota</taxon>
        <taxon>Fungi</taxon>
        <taxon>Dikarya</taxon>
        <taxon>Basidiomycota</taxon>
        <taxon>Agaricomycotina</taxon>
        <taxon>Agaricomycetes</taxon>
        <taxon>Hymenochaetales</taxon>
        <taxon>Hymenochaetaceae</taxon>
        <taxon>Phellinidium</taxon>
    </lineage>
</organism>
<evidence type="ECO:0000313" key="11">
    <source>
        <dbReference type="EMBL" id="THH04690.1"/>
    </source>
</evidence>
<evidence type="ECO:0000256" key="7">
    <source>
        <dbReference type="ARBA" id="ARBA00022801"/>
    </source>
</evidence>
<dbReference type="Pfam" id="PF16123">
    <property type="entry name" value="HAGH_C"/>
    <property type="match status" value="1"/>
</dbReference>
<evidence type="ECO:0000256" key="4">
    <source>
        <dbReference type="ARBA" id="ARBA00006759"/>
    </source>
</evidence>
<reference evidence="11 12" key="1">
    <citation type="submission" date="2019-02" db="EMBL/GenBank/DDBJ databases">
        <title>Genome sequencing of the rare red list fungi Phellinidium pouzarii.</title>
        <authorList>
            <person name="Buettner E."/>
            <person name="Kellner H."/>
        </authorList>
    </citation>
    <scope>NUCLEOTIDE SEQUENCE [LARGE SCALE GENOMIC DNA]</scope>
    <source>
        <strain evidence="11 12">DSM 108285</strain>
    </source>
</reference>
<dbReference type="PANTHER" id="PTHR11935">
    <property type="entry name" value="BETA LACTAMASE DOMAIN"/>
    <property type="match status" value="1"/>
</dbReference>
<keyword evidence="12" id="KW-1185">Reference proteome</keyword>
<protein>
    <recommendedName>
        <fullName evidence="5">hydroxyacylglutathione hydrolase</fullName>
        <ecNumber evidence="5">3.1.2.6</ecNumber>
    </recommendedName>
    <alternativeName>
        <fullName evidence="9">Glyoxalase II</fullName>
    </alternativeName>
</protein>
<dbReference type="GO" id="GO:0004416">
    <property type="term" value="F:hydroxyacylglutathione hydrolase activity"/>
    <property type="evidence" value="ECO:0007669"/>
    <property type="project" value="UniProtKB-EC"/>
</dbReference>
<name>A0A4S4L547_9AGAM</name>